<name>A0AAE9C6U7_9CAUD</name>
<proteinExistence type="predicted"/>
<dbReference type="EMBL" id="OK490494">
    <property type="protein sequence ID" value="UFI08436.1"/>
    <property type="molecule type" value="Genomic_DNA"/>
</dbReference>
<organism evidence="1 2">
    <name type="scientific">Stenotrophomonas phage vB_SmaS_P15</name>
    <dbReference type="NCBI Taxonomy" id="2894592"/>
    <lineage>
        <taxon>Viruses</taxon>
        <taxon>Duplodnaviria</taxon>
        <taxon>Heunggongvirae</taxon>
        <taxon>Uroviricota</taxon>
        <taxon>Caudoviricetes</taxon>
        <taxon>Autographivirales</taxon>
        <taxon>Autonotataviridae</taxon>
        <taxon>Gujervirinae</taxon>
        <taxon>Smasvirus</taxon>
        <taxon>Smasvirus P15</taxon>
    </lineage>
</organism>
<reference evidence="1" key="1">
    <citation type="submission" date="2021-10" db="EMBL/GenBank/DDBJ databases">
        <authorList>
            <person name="Yu X."/>
            <person name="Bai C."/>
            <person name="Mi Z."/>
        </authorList>
    </citation>
    <scope>NUCLEOTIDE SEQUENCE</scope>
</reference>
<keyword evidence="2" id="KW-1185">Reference proteome</keyword>
<evidence type="ECO:0000313" key="2">
    <source>
        <dbReference type="Proteomes" id="UP000827615"/>
    </source>
</evidence>
<protein>
    <submittedName>
        <fullName evidence="1">Uncharacterized protein</fullName>
    </submittedName>
</protein>
<dbReference type="Proteomes" id="UP000827615">
    <property type="component" value="Segment"/>
</dbReference>
<accession>A0AAE9C6U7</accession>
<sequence length="304" mass="33305">MIENRLAGFFTVTVHNADGTVKEQHEFKNLITDTGLNRMGSFTGGANMLRNCQVGTGSTPPTNGDSALASFLALQETQWSPDSGYNATDDYHWRRWTYQFTQGKAAGNLTEIGIGMTNDTQGNLWSRALITDTSGNPTTLVITANEFLTVRYELRNYPKHGDIVQTVTIDGVERTITIRPMQVKSPGENWANLMPQINAYDGGQNANYDGIDLSAGPLGAEDSVPGSPVYLPQSSRVWAAYVPNSFRRVCNSTVPINMGNGTWPCITFNTGIGKWQMGINPPLVKNNTQELKIACAVSWARYTP</sequence>
<evidence type="ECO:0000313" key="1">
    <source>
        <dbReference type="EMBL" id="UFI08436.1"/>
    </source>
</evidence>